<keyword evidence="2" id="KW-0732">Signal</keyword>
<feature type="transmembrane region" description="Helical" evidence="1">
    <location>
        <begin position="199"/>
        <end position="221"/>
    </location>
</feature>
<evidence type="ECO:0008006" key="5">
    <source>
        <dbReference type="Google" id="ProtNLM"/>
    </source>
</evidence>
<keyword evidence="1" id="KW-0812">Transmembrane</keyword>
<keyword evidence="1" id="KW-1133">Transmembrane helix</keyword>
<comment type="caution">
    <text evidence="3">The sequence shown here is derived from an EMBL/GenBank/DDBJ whole genome shotgun (WGS) entry which is preliminary data.</text>
</comment>
<feature type="signal peptide" evidence="2">
    <location>
        <begin position="1"/>
        <end position="22"/>
    </location>
</feature>
<organism evidence="3 4">
    <name type="scientific">Actinophytocola glycyrrhizae</name>
    <dbReference type="NCBI Taxonomy" id="2044873"/>
    <lineage>
        <taxon>Bacteria</taxon>
        <taxon>Bacillati</taxon>
        <taxon>Actinomycetota</taxon>
        <taxon>Actinomycetes</taxon>
        <taxon>Pseudonocardiales</taxon>
        <taxon>Pseudonocardiaceae</taxon>
    </lineage>
</organism>
<dbReference type="RefSeq" id="WP_378061341.1">
    <property type="nucleotide sequence ID" value="NZ_JBHSIS010000024.1"/>
</dbReference>
<reference evidence="4" key="1">
    <citation type="journal article" date="2019" name="Int. J. Syst. Evol. Microbiol.">
        <title>The Global Catalogue of Microorganisms (GCM) 10K type strain sequencing project: providing services to taxonomists for standard genome sequencing and annotation.</title>
        <authorList>
            <consortium name="The Broad Institute Genomics Platform"/>
            <consortium name="The Broad Institute Genome Sequencing Center for Infectious Disease"/>
            <person name="Wu L."/>
            <person name="Ma J."/>
        </authorList>
    </citation>
    <scope>NUCLEOTIDE SEQUENCE [LARGE SCALE GENOMIC DNA]</scope>
    <source>
        <strain evidence="4">ZS-22-S1</strain>
    </source>
</reference>
<proteinExistence type="predicted"/>
<dbReference type="EMBL" id="JBHSIS010000024">
    <property type="protein sequence ID" value="MFC4858706.1"/>
    <property type="molecule type" value="Genomic_DNA"/>
</dbReference>
<evidence type="ECO:0000313" key="4">
    <source>
        <dbReference type="Proteomes" id="UP001595859"/>
    </source>
</evidence>
<dbReference type="Proteomes" id="UP001595859">
    <property type="component" value="Unassembled WGS sequence"/>
</dbReference>
<accession>A0ABV9SH50</accession>
<name>A0ABV9SH50_9PSEU</name>
<keyword evidence="1" id="KW-0472">Membrane</keyword>
<keyword evidence="4" id="KW-1185">Reference proteome</keyword>
<evidence type="ECO:0000256" key="2">
    <source>
        <dbReference type="SAM" id="SignalP"/>
    </source>
</evidence>
<feature type="transmembrane region" description="Helical" evidence="1">
    <location>
        <begin position="173"/>
        <end position="192"/>
    </location>
</feature>
<evidence type="ECO:0000313" key="3">
    <source>
        <dbReference type="EMBL" id="MFC4858706.1"/>
    </source>
</evidence>
<gene>
    <name evidence="3" type="ORF">ACFPCV_34850</name>
</gene>
<sequence>MRTTFGTILVLLGCLLAAPAVAAYALVGEVTDRQRYLDAVEPLADDPEIQASVTEQINAALAGKVPESARSLVDQSVASFVRSDQFRQLWISVNQEAHPEVLAMLRGEEGGSLSVQGDAIVLDLGDVAAQLRERMTTEGVPFAEQIPPIDASVELISRPAVRQLVPAFDLLETLSVVLPIVTLLLLVGGVLIAARRGRVLIVGGIGLVVTMLLLVLFQFVARSEVTARSPRPELAGAFYDALTSQVMTIAWIACGVGGVAVIVGGIASAARSRRAASPPPRRRASFSR</sequence>
<feature type="transmembrane region" description="Helical" evidence="1">
    <location>
        <begin position="249"/>
        <end position="270"/>
    </location>
</feature>
<protein>
    <recommendedName>
        <fullName evidence="5">Integral membrane protein</fullName>
    </recommendedName>
</protein>
<evidence type="ECO:0000256" key="1">
    <source>
        <dbReference type="SAM" id="Phobius"/>
    </source>
</evidence>
<feature type="chain" id="PRO_5046242093" description="Integral membrane protein" evidence="2">
    <location>
        <begin position="23"/>
        <end position="288"/>
    </location>
</feature>